<keyword evidence="2" id="KW-1185">Reference proteome</keyword>
<dbReference type="Proteomes" id="UP000248857">
    <property type="component" value="Unassembled WGS sequence"/>
</dbReference>
<comment type="caution">
    <text evidence="1">The sequence shown here is derived from an EMBL/GenBank/DDBJ whole genome shotgun (WGS) entry which is preliminary data.</text>
</comment>
<evidence type="ECO:0000313" key="2">
    <source>
        <dbReference type="Proteomes" id="UP000248857"/>
    </source>
</evidence>
<dbReference type="AlphaFoldDB" id="A0A2W1JQ49"/>
<dbReference type="RefSeq" id="WP_110987238.1">
    <property type="nucleotide sequence ID" value="NZ_CAWNWM010000011.1"/>
</dbReference>
<sequence length="283" mass="32048">MSQPSASSRPAGEAIPHTFDATDFVKVRGTTDGQQVFLVWQGEIYGMLPAERKRHLFSIVGMSVARCLPHAEKGWDFISRELTFYLDPTTQEILHQWHNPWTQEPVTVMHVANNPVQGHFSGQFPAKITGDQTTFQFDLFPQYPNPLAEDPALAPYSPQSIYQAAELFKLVVPTADLLGPEQSTVSHLTLAWDRIGPWLPWMNMGKHPGQMIYSATGQKVNGFTDLPKLLQEQINQRVPVYRNAPATKMQQTDMTSWSYFKQHFQNYLAGDTFPIKQVDEGKD</sequence>
<dbReference type="InterPro" id="IPR014990">
    <property type="entry name" value="DUF1838"/>
</dbReference>
<accession>A0A2W1JQ49</accession>
<dbReference type="Pfam" id="PF08894">
    <property type="entry name" value="DUF1838"/>
    <property type="match status" value="1"/>
</dbReference>
<evidence type="ECO:0000313" key="1">
    <source>
        <dbReference type="EMBL" id="PZD72254.1"/>
    </source>
</evidence>
<organism evidence="1 2">
    <name type="scientific">Acaryochloris thomasi RCC1774</name>
    <dbReference type="NCBI Taxonomy" id="1764569"/>
    <lineage>
        <taxon>Bacteria</taxon>
        <taxon>Bacillati</taxon>
        <taxon>Cyanobacteriota</taxon>
        <taxon>Cyanophyceae</taxon>
        <taxon>Acaryochloridales</taxon>
        <taxon>Acaryochloridaceae</taxon>
        <taxon>Acaryochloris</taxon>
        <taxon>Acaryochloris thomasi</taxon>
    </lineage>
</organism>
<name>A0A2W1JQ49_9CYAN</name>
<dbReference type="EMBL" id="PQWO01000011">
    <property type="protein sequence ID" value="PZD72254.1"/>
    <property type="molecule type" value="Genomic_DNA"/>
</dbReference>
<dbReference type="OrthoDB" id="1490196at2"/>
<evidence type="ECO:0008006" key="3">
    <source>
        <dbReference type="Google" id="ProtNLM"/>
    </source>
</evidence>
<protein>
    <recommendedName>
        <fullName evidence="3">DUF1838 domain-containing protein</fullName>
    </recommendedName>
</protein>
<gene>
    <name evidence="1" type="ORF">C1752_03841</name>
</gene>
<proteinExistence type="predicted"/>
<reference evidence="1 2" key="1">
    <citation type="journal article" date="2018" name="Sci. Rep.">
        <title>A novel species of the marine cyanobacterium Acaryochloris with a unique pigment content and lifestyle.</title>
        <authorList>
            <person name="Partensky F."/>
            <person name="Six C."/>
            <person name="Ratin M."/>
            <person name="Garczarek L."/>
            <person name="Vaulot D."/>
            <person name="Probert I."/>
            <person name="Calteau A."/>
            <person name="Gourvil P."/>
            <person name="Marie D."/>
            <person name="Grebert T."/>
            <person name="Bouchier C."/>
            <person name="Le Panse S."/>
            <person name="Gachenot M."/>
            <person name="Rodriguez F."/>
            <person name="Garrido J.L."/>
        </authorList>
    </citation>
    <scope>NUCLEOTIDE SEQUENCE [LARGE SCALE GENOMIC DNA]</scope>
    <source>
        <strain evidence="1 2">RCC1774</strain>
    </source>
</reference>